<dbReference type="PANTHER" id="PTHR33193:SF7">
    <property type="entry name" value="OS06G0686600 PROTEIN"/>
    <property type="match status" value="1"/>
</dbReference>
<protein>
    <submittedName>
        <fullName evidence="2">Uncharacterized protein</fullName>
    </submittedName>
</protein>
<dbReference type="EMBL" id="JADCNL010000009">
    <property type="protein sequence ID" value="KAG0466718.1"/>
    <property type="molecule type" value="Genomic_DNA"/>
</dbReference>
<feature type="compositionally biased region" description="Low complexity" evidence="1">
    <location>
        <begin position="26"/>
        <end position="36"/>
    </location>
</feature>
<keyword evidence="4" id="KW-1185">Reference proteome</keyword>
<evidence type="ECO:0000313" key="5">
    <source>
        <dbReference type="Proteomes" id="UP000639772"/>
    </source>
</evidence>
<dbReference type="Proteomes" id="UP000636800">
    <property type="component" value="Unassembled WGS sequence"/>
</dbReference>
<proteinExistence type="predicted"/>
<evidence type="ECO:0000313" key="3">
    <source>
        <dbReference type="EMBL" id="KAG0468353.1"/>
    </source>
</evidence>
<evidence type="ECO:0000313" key="4">
    <source>
        <dbReference type="Proteomes" id="UP000636800"/>
    </source>
</evidence>
<evidence type="ECO:0000313" key="2">
    <source>
        <dbReference type="EMBL" id="KAG0466718.1"/>
    </source>
</evidence>
<dbReference type="EMBL" id="JADCNM010000009">
    <property type="protein sequence ID" value="KAG0468353.1"/>
    <property type="molecule type" value="Genomic_DNA"/>
</dbReference>
<comment type="caution">
    <text evidence="2">The sequence shown here is derived from an EMBL/GenBank/DDBJ whole genome shotgun (WGS) entry which is preliminary data.</text>
</comment>
<dbReference type="InterPro" id="IPR021899">
    <property type="entry name" value="DUF3511"/>
</dbReference>
<feature type="region of interest" description="Disordered" evidence="1">
    <location>
        <begin position="1"/>
        <end position="52"/>
    </location>
</feature>
<organism evidence="2 4">
    <name type="scientific">Vanilla planifolia</name>
    <name type="common">Vanilla</name>
    <dbReference type="NCBI Taxonomy" id="51239"/>
    <lineage>
        <taxon>Eukaryota</taxon>
        <taxon>Viridiplantae</taxon>
        <taxon>Streptophyta</taxon>
        <taxon>Embryophyta</taxon>
        <taxon>Tracheophyta</taxon>
        <taxon>Spermatophyta</taxon>
        <taxon>Magnoliopsida</taxon>
        <taxon>Liliopsida</taxon>
        <taxon>Asparagales</taxon>
        <taxon>Orchidaceae</taxon>
        <taxon>Vanilloideae</taxon>
        <taxon>Vanilleae</taxon>
        <taxon>Vanilla</taxon>
    </lineage>
</organism>
<dbReference type="AlphaFoldDB" id="A0A835UMA2"/>
<dbReference type="OrthoDB" id="1677478at2759"/>
<reference evidence="4 5" key="1">
    <citation type="journal article" date="2020" name="Nat. Food">
        <title>A phased Vanilla planifolia genome enables genetic improvement of flavour and production.</title>
        <authorList>
            <person name="Hasing T."/>
            <person name="Tang H."/>
            <person name="Brym M."/>
            <person name="Khazi F."/>
            <person name="Huang T."/>
            <person name="Chambers A.H."/>
        </authorList>
    </citation>
    <scope>NUCLEOTIDE SEQUENCE [LARGE SCALE GENOMIC DNA]</scope>
    <source>
        <tissue evidence="2">Leaf</tissue>
    </source>
</reference>
<dbReference type="Proteomes" id="UP000639772">
    <property type="component" value="Chromosome 9"/>
</dbReference>
<gene>
    <name evidence="3" type="ORF">HPP92_017681</name>
    <name evidence="2" type="ORF">HPP92_018298</name>
</gene>
<evidence type="ECO:0000256" key="1">
    <source>
        <dbReference type="SAM" id="MobiDB-lite"/>
    </source>
</evidence>
<name>A0A835UMA2_VANPL</name>
<dbReference type="Pfam" id="PF12023">
    <property type="entry name" value="DUF3511"/>
    <property type="match status" value="1"/>
</dbReference>
<sequence>MEKSRSFPSVGYTMGFGDGGDEDGSSAKSKSASYSFNGPRSVRSDPEAKRKRRVASYNSFNMEAKLKSSVRNSFKWIKSKFSDLH</sequence>
<accession>A0A835UMA2</accession>
<dbReference type="PANTHER" id="PTHR33193">
    <property type="entry name" value="DOMAIN PROTEIN, PUTATIVE (DUF3511)-RELATED"/>
    <property type="match status" value="1"/>
</dbReference>